<dbReference type="SUPFAM" id="SSF53756">
    <property type="entry name" value="UDP-Glycosyltransferase/glycogen phosphorylase"/>
    <property type="match status" value="1"/>
</dbReference>
<keyword evidence="3" id="KW-0808">Transferase</keyword>
<proteinExistence type="inferred from homology"/>
<gene>
    <name evidence="6" type="ORF">AWW66_05035</name>
</gene>
<evidence type="ECO:0000313" key="7">
    <source>
        <dbReference type="Proteomes" id="UP000070620"/>
    </source>
</evidence>
<dbReference type="EMBL" id="LRQV01000010">
    <property type="protein sequence ID" value="KXK63011.1"/>
    <property type="molecule type" value="Genomic_DNA"/>
</dbReference>
<protein>
    <recommendedName>
        <fullName evidence="5">Glycosyltransferase subfamily 4-like N-terminal domain-containing protein</fullName>
    </recommendedName>
</protein>
<comment type="caution">
    <text evidence="6">The sequence shown here is derived from an EMBL/GenBank/DDBJ whole genome shotgun (WGS) entry which is preliminary data.</text>
</comment>
<dbReference type="Gene3D" id="3.40.50.2000">
    <property type="entry name" value="Glycogen Phosphorylase B"/>
    <property type="match status" value="2"/>
</dbReference>
<dbReference type="AlphaFoldDB" id="A0A136PX18"/>
<feature type="region of interest" description="Disordered" evidence="4">
    <location>
        <begin position="446"/>
        <end position="466"/>
    </location>
</feature>
<sequence>MSPRRPAPTGRQVLVMSRYDIRHPHAGDAERYLYEITRHWVAAGTEVTWVTPGAPDAPTAQTLDGIRLYRAGPLGTVARLARDGGRFDVVLDATGGSTDGLPRGAGRSVPVIEVLHRVPRQPAGRLGRFLAGRRSRTERARVALSPSARHDLRRRHRLQGPIFVVPPGTPAPTRAGGERAAVPTIVVDVDLVAEERVDLLLGALPAVAAALPGLRVEILGTGPDRDRLRRLTGDARLAGTVTLHGRATDDDRDRWWRRAWLTVSTADGGGCGSRLLTAAAYGVPSVVLATSGARDFVRAGRTGQVAESCDQLPATLTGYLTDLRDEEVADRAAETCRSWAGRFTWERSAALLAGVVEHEIRVAGSDLARRRSARSDIATLVRLPEGGSVPAGSLRPTDEVVAADGQVSVLLNGCDEVDAVGVLARLGITGARLRLAGHDDLLAGPHPLPPALAGPSHRRPLAYDRG</sequence>
<evidence type="ECO:0000256" key="3">
    <source>
        <dbReference type="ARBA" id="ARBA00022679"/>
    </source>
</evidence>
<accession>A0A136PX18</accession>
<evidence type="ECO:0000256" key="2">
    <source>
        <dbReference type="ARBA" id="ARBA00022676"/>
    </source>
</evidence>
<evidence type="ECO:0000256" key="4">
    <source>
        <dbReference type="SAM" id="MobiDB-lite"/>
    </source>
</evidence>
<organism evidence="6 7">
    <name type="scientific">Micromonospora rosaria</name>
    <dbReference type="NCBI Taxonomy" id="47874"/>
    <lineage>
        <taxon>Bacteria</taxon>
        <taxon>Bacillati</taxon>
        <taxon>Actinomycetota</taxon>
        <taxon>Actinomycetes</taxon>
        <taxon>Micromonosporales</taxon>
        <taxon>Micromonosporaceae</taxon>
        <taxon>Micromonospora</taxon>
    </lineage>
</organism>
<evidence type="ECO:0000313" key="6">
    <source>
        <dbReference type="EMBL" id="KXK63011.1"/>
    </source>
</evidence>
<keyword evidence="2" id="KW-0328">Glycosyltransferase</keyword>
<evidence type="ECO:0000259" key="5">
    <source>
        <dbReference type="Pfam" id="PF13439"/>
    </source>
</evidence>
<keyword evidence="7" id="KW-1185">Reference proteome</keyword>
<feature type="domain" description="Glycosyltransferase subfamily 4-like N-terminal" evidence="5">
    <location>
        <begin position="29"/>
        <end position="169"/>
    </location>
</feature>
<comment type="similarity">
    <text evidence="1">Belongs to the glycosyltransferase group 1 family. Glycosyltransferase 4 subfamily.</text>
</comment>
<dbReference type="InterPro" id="IPR028098">
    <property type="entry name" value="Glyco_trans_4-like_N"/>
</dbReference>
<dbReference type="Proteomes" id="UP000070620">
    <property type="component" value="Unassembled WGS sequence"/>
</dbReference>
<dbReference type="PANTHER" id="PTHR12526:SF640">
    <property type="entry name" value="COLANIC ACID BIOSYNTHESIS GLYCOSYLTRANSFERASE WCAL-RELATED"/>
    <property type="match status" value="1"/>
</dbReference>
<dbReference type="PANTHER" id="PTHR12526">
    <property type="entry name" value="GLYCOSYLTRANSFERASE"/>
    <property type="match status" value="1"/>
</dbReference>
<dbReference type="GO" id="GO:0016757">
    <property type="term" value="F:glycosyltransferase activity"/>
    <property type="evidence" value="ECO:0007669"/>
    <property type="project" value="UniProtKB-KW"/>
</dbReference>
<name>A0A136PX18_9ACTN</name>
<evidence type="ECO:0000256" key="1">
    <source>
        <dbReference type="ARBA" id="ARBA00009481"/>
    </source>
</evidence>
<dbReference type="Pfam" id="PF13692">
    <property type="entry name" value="Glyco_trans_1_4"/>
    <property type="match status" value="1"/>
</dbReference>
<dbReference type="Pfam" id="PF13439">
    <property type="entry name" value="Glyco_transf_4"/>
    <property type="match status" value="1"/>
</dbReference>
<reference evidence="6 7" key="1">
    <citation type="submission" date="2016-01" db="EMBL/GenBank/DDBJ databases">
        <title>Whole genome sequence and analysis of Micromonospora rosaria DSM 803, which can produce antibacterial substance rosamicin.</title>
        <authorList>
            <person name="Yang H."/>
            <person name="He X."/>
            <person name="Zhu D."/>
        </authorList>
    </citation>
    <scope>NUCLEOTIDE SEQUENCE [LARGE SCALE GENOMIC DNA]</scope>
    <source>
        <strain evidence="6 7">DSM 803</strain>
    </source>
</reference>